<name>A0A8T0IQQ5_CERPU</name>
<keyword evidence="2" id="KW-1133">Transmembrane helix</keyword>
<keyword evidence="2" id="KW-0812">Transmembrane</keyword>
<organism evidence="3 4">
    <name type="scientific">Ceratodon purpureus</name>
    <name type="common">Fire moss</name>
    <name type="synonym">Dicranum purpureum</name>
    <dbReference type="NCBI Taxonomy" id="3225"/>
    <lineage>
        <taxon>Eukaryota</taxon>
        <taxon>Viridiplantae</taxon>
        <taxon>Streptophyta</taxon>
        <taxon>Embryophyta</taxon>
        <taxon>Bryophyta</taxon>
        <taxon>Bryophytina</taxon>
        <taxon>Bryopsida</taxon>
        <taxon>Dicranidae</taxon>
        <taxon>Pseudoditrichales</taxon>
        <taxon>Ditrichaceae</taxon>
        <taxon>Ceratodon</taxon>
    </lineage>
</organism>
<dbReference type="EMBL" id="CM026423">
    <property type="protein sequence ID" value="KAG0585166.1"/>
    <property type="molecule type" value="Genomic_DNA"/>
</dbReference>
<dbReference type="InterPro" id="IPR038944">
    <property type="entry name" value="OEP7-like"/>
</dbReference>
<dbReference type="AlphaFoldDB" id="A0A8T0IQQ5"/>
<evidence type="ECO:0008006" key="5">
    <source>
        <dbReference type="Google" id="ProtNLM"/>
    </source>
</evidence>
<feature type="transmembrane region" description="Helical" evidence="2">
    <location>
        <begin position="12"/>
        <end position="33"/>
    </location>
</feature>
<feature type="compositionally biased region" description="Polar residues" evidence="1">
    <location>
        <begin position="79"/>
        <end position="89"/>
    </location>
</feature>
<evidence type="ECO:0000313" key="3">
    <source>
        <dbReference type="EMBL" id="KAG0585166.1"/>
    </source>
</evidence>
<dbReference type="Proteomes" id="UP000822688">
    <property type="component" value="Chromosome 3"/>
</dbReference>
<accession>A0A8T0IQQ5</accession>
<comment type="caution">
    <text evidence="3">The sequence shown here is derived from an EMBL/GenBank/DDBJ whole genome shotgun (WGS) entry which is preliminary data.</text>
</comment>
<dbReference type="PANTHER" id="PTHR33982">
    <property type="entry name" value="OUTER ENVELOPE MEMBRANE PROTEIN 7-RELATED"/>
    <property type="match status" value="1"/>
</dbReference>
<reference evidence="3" key="1">
    <citation type="submission" date="2020-06" db="EMBL/GenBank/DDBJ databases">
        <title>WGS assembly of Ceratodon purpureus strain R40.</title>
        <authorList>
            <person name="Carey S.B."/>
            <person name="Jenkins J."/>
            <person name="Shu S."/>
            <person name="Lovell J.T."/>
            <person name="Sreedasyam A."/>
            <person name="Maumus F."/>
            <person name="Tiley G.P."/>
            <person name="Fernandez-Pozo N."/>
            <person name="Barry K."/>
            <person name="Chen C."/>
            <person name="Wang M."/>
            <person name="Lipzen A."/>
            <person name="Daum C."/>
            <person name="Saski C.A."/>
            <person name="Payton A.C."/>
            <person name="Mcbreen J.C."/>
            <person name="Conrad R.E."/>
            <person name="Kollar L.M."/>
            <person name="Olsson S."/>
            <person name="Huttunen S."/>
            <person name="Landis J.B."/>
            <person name="Wickett N.J."/>
            <person name="Johnson M.G."/>
            <person name="Rensing S.A."/>
            <person name="Grimwood J."/>
            <person name="Schmutz J."/>
            <person name="Mcdaniel S.F."/>
        </authorList>
    </citation>
    <scope>NUCLEOTIDE SEQUENCE</scope>
    <source>
        <strain evidence="3">R40</strain>
    </source>
</reference>
<keyword evidence="2" id="KW-0472">Membrane</keyword>
<gene>
    <name evidence="3" type="ORF">KC19_3G263400</name>
</gene>
<evidence type="ECO:0000256" key="1">
    <source>
        <dbReference type="SAM" id="MobiDB-lite"/>
    </source>
</evidence>
<sequence>MGKSPQRERNVWSTVLITAAALIAAWASIELAFKPFLTAGRASINRELDPDYDPDDELDDGAARPKSPNAEAKDAFESLKNQSSTSKNS</sequence>
<keyword evidence="4" id="KW-1185">Reference proteome</keyword>
<evidence type="ECO:0000313" key="4">
    <source>
        <dbReference type="Proteomes" id="UP000822688"/>
    </source>
</evidence>
<dbReference type="PANTHER" id="PTHR33982:SF5">
    <property type="entry name" value="OUTER ENVELOPE MEMBRANE PROTEIN 7"/>
    <property type="match status" value="1"/>
</dbReference>
<proteinExistence type="predicted"/>
<evidence type="ECO:0000256" key="2">
    <source>
        <dbReference type="SAM" id="Phobius"/>
    </source>
</evidence>
<feature type="region of interest" description="Disordered" evidence="1">
    <location>
        <begin position="46"/>
        <end position="89"/>
    </location>
</feature>
<feature type="compositionally biased region" description="Acidic residues" evidence="1">
    <location>
        <begin position="50"/>
        <end position="60"/>
    </location>
</feature>
<protein>
    <recommendedName>
        <fullName evidence="5">Outer envelope membrane protein 7</fullName>
    </recommendedName>
</protein>